<dbReference type="InterPro" id="IPR050432">
    <property type="entry name" value="FAD-linked_Oxidoreductases_BP"/>
</dbReference>
<dbReference type="InterPro" id="IPR036318">
    <property type="entry name" value="FAD-bd_PCMH-like_sf"/>
</dbReference>
<dbReference type="InterPro" id="IPR006094">
    <property type="entry name" value="Oxid_FAD_bind_N"/>
</dbReference>
<dbReference type="EMBL" id="QGDH01000303">
    <property type="protein sequence ID" value="RAR01051.1"/>
    <property type="molecule type" value="Genomic_DNA"/>
</dbReference>
<evidence type="ECO:0000313" key="5">
    <source>
        <dbReference type="Proteomes" id="UP000249619"/>
    </source>
</evidence>
<dbReference type="PANTHER" id="PTHR13878">
    <property type="entry name" value="GULONOLACTONE OXIDASE"/>
    <property type="match status" value="1"/>
</dbReference>
<dbReference type="AlphaFoldDB" id="A0A364MRM7"/>
<dbReference type="InterPro" id="IPR016169">
    <property type="entry name" value="FAD-bd_PCMH_sub2"/>
</dbReference>
<comment type="similarity">
    <text evidence="1">Belongs to the oxygen-dependent FAD-linked oxidoreductase family.</text>
</comment>
<dbReference type="SUPFAM" id="SSF56176">
    <property type="entry name" value="FAD-binding/transporter-associated domain-like"/>
    <property type="match status" value="1"/>
</dbReference>
<sequence length="696" mass="77595">MPRFFKRIFTEHLFRREADVSDVQRSRRVLVRPSTNGLYEHASHWRSGFFDAQVNAEEHRALRDGASVVGSDAHAAEQPILVPNDEQIPARKPSRDRVVRLTEIQRCCLVIATKRHPNPPSSSTHSITSMKHLMVYLAKLFSLNLARKPGCKCPNYNPEACALVMSRWLDSTFHASNPVSVDYPIWANNSCNPIYANGTSVTRDPGAGTKGCNIGNYPAYVVNATSDTKVSTALKWASERDIRLVIKATGHSYQGRSTGYGSLSIWTHHMRGIDYLPTFKPTSCDYEGSLTAVRVSAGHTNIQVQEEVARYGRAIVTGSNPSVGLVGWLTGGGHGPLSTSYGMGADNLLEATIVTPDGEVRLANPCKNQRLFAAIRGGGGGTFGVITNVVVRAFPTPRTSAHTFQVRSTDTNTSDAFYEFLGFLHSEMQRLKEGGMQGYYLIVGPPIVPTLSFSWTFALYDAPNGTVERLMEPIKHYMEDRKDIFAWQSRISHYETYLEMHKANFPNEKVADGGSAYGSRLLSPRSLDEPDITAKVFAQIGPSNDALKPNAPVSNPILIGHMIASPSLPSYFPTRMYLNPAWRHTLTHLIVVSPFSDDTPQQLIDAVYTDITHSKTQALRRLDPETGAYFSEADSYEPEWQQAFWGESYEDLRLLKRGIDPQSLLWCRRCVGSEELVEMADGRLCRTWMRREHDEL</sequence>
<keyword evidence="5" id="KW-1185">Reference proteome</keyword>
<dbReference type="Gene3D" id="3.30.465.10">
    <property type="match status" value="2"/>
</dbReference>
<proteinExistence type="inferred from homology"/>
<organism evidence="4 5">
    <name type="scientific">Stemphylium lycopersici</name>
    <name type="common">Tomato gray leaf spot disease fungus</name>
    <name type="synonym">Thyrospora lycopersici</name>
    <dbReference type="NCBI Taxonomy" id="183478"/>
    <lineage>
        <taxon>Eukaryota</taxon>
        <taxon>Fungi</taxon>
        <taxon>Dikarya</taxon>
        <taxon>Ascomycota</taxon>
        <taxon>Pezizomycotina</taxon>
        <taxon>Dothideomycetes</taxon>
        <taxon>Pleosporomycetidae</taxon>
        <taxon>Pleosporales</taxon>
        <taxon>Pleosporineae</taxon>
        <taxon>Pleosporaceae</taxon>
        <taxon>Stemphylium</taxon>
    </lineage>
</organism>
<dbReference type="InterPro" id="IPR012951">
    <property type="entry name" value="BBE"/>
</dbReference>
<evidence type="ECO:0000256" key="1">
    <source>
        <dbReference type="ARBA" id="ARBA00005466"/>
    </source>
</evidence>
<evidence type="ECO:0000259" key="3">
    <source>
        <dbReference type="PROSITE" id="PS51387"/>
    </source>
</evidence>
<feature type="domain" description="FAD-binding PCMH-type" evidence="3">
    <location>
        <begin position="214"/>
        <end position="396"/>
    </location>
</feature>
<dbReference type="GO" id="GO:0016491">
    <property type="term" value="F:oxidoreductase activity"/>
    <property type="evidence" value="ECO:0007669"/>
    <property type="project" value="UniProtKB-KW"/>
</dbReference>
<dbReference type="PANTHER" id="PTHR13878:SF91">
    <property type="entry name" value="FAD BINDING DOMAIN PROTEIN (AFU_ORTHOLOGUE AFUA_6G12070)-RELATED"/>
    <property type="match status" value="1"/>
</dbReference>
<reference evidence="5" key="1">
    <citation type="submission" date="2018-05" db="EMBL/GenBank/DDBJ databases">
        <title>Draft genome sequence of Stemphylium lycopersici strain CIDEFI 213.</title>
        <authorList>
            <person name="Medina R."/>
            <person name="Franco M.E.E."/>
            <person name="Lucentini C.G."/>
            <person name="Saparrat M.C.N."/>
            <person name="Balatti P.A."/>
        </authorList>
    </citation>
    <scope>NUCLEOTIDE SEQUENCE [LARGE SCALE GENOMIC DNA]</scope>
    <source>
        <strain evidence="5">CIDEFI 213</strain>
    </source>
</reference>
<gene>
    <name evidence="4" type="ORF">DDE83_009000</name>
</gene>
<dbReference type="Pfam" id="PF01565">
    <property type="entry name" value="FAD_binding_4"/>
    <property type="match status" value="1"/>
</dbReference>
<keyword evidence="2" id="KW-0560">Oxidoreductase</keyword>
<dbReference type="InterPro" id="IPR016166">
    <property type="entry name" value="FAD-bd_PCMH"/>
</dbReference>
<evidence type="ECO:0000313" key="4">
    <source>
        <dbReference type="EMBL" id="RAR01051.1"/>
    </source>
</evidence>
<dbReference type="GO" id="GO:0071949">
    <property type="term" value="F:FAD binding"/>
    <property type="evidence" value="ECO:0007669"/>
    <property type="project" value="InterPro"/>
</dbReference>
<dbReference type="Pfam" id="PF08031">
    <property type="entry name" value="BBE"/>
    <property type="match status" value="1"/>
</dbReference>
<comment type="caution">
    <text evidence="4">The sequence shown here is derived from an EMBL/GenBank/DDBJ whole genome shotgun (WGS) entry which is preliminary data.</text>
</comment>
<dbReference type="PROSITE" id="PS51387">
    <property type="entry name" value="FAD_PCMH"/>
    <property type="match status" value="1"/>
</dbReference>
<accession>A0A364MRM7</accession>
<evidence type="ECO:0000256" key="2">
    <source>
        <dbReference type="ARBA" id="ARBA00023002"/>
    </source>
</evidence>
<dbReference type="STRING" id="183478.A0A364MRM7"/>
<name>A0A364MRM7_STELY</name>
<dbReference type="Proteomes" id="UP000249619">
    <property type="component" value="Unassembled WGS sequence"/>
</dbReference>
<protein>
    <submittedName>
        <fullName evidence="4">FAD-binding domain-containing protein</fullName>
    </submittedName>
</protein>